<name>A0ABU3U6T6_9FLAO</name>
<organism evidence="1 2">
    <name type="scientific">Gilvirhabdus luticola</name>
    <dbReference type="NCBI Taxonomy" id="3079858"/>
    <lineage>
        <taxon>Bacteria</taxon>
        <taxon>Pseudomonadati</taxon>
        <taxon>Bacteroidota</taxon>
        <taxon>Flavobacteriia</taxon>
        <taxon>Flavobacteriales</taxon>
        <taxon>Flavobacteriaceae</taxon>
        <taxon>Gilvirhabdus</taxon>
    </lineage>
</organism>
<proteinExistence type="predicted"/>
<protein>
    <submittedName>
        <fullName evidence="1">Outer membrane beta-barrel protein</fullName>
    </submittedName>
</protein>
<gene>
    <name evidence="1" type="ORF">RXV94_08130</name>
</gene>
<comment type="caution">
    <text evidence="1">The sequence shown here is derived from an EMBL/GenBank/DDBJ whole genome shotgun (WGS) entry which is preliminary data.</text>
</comment>
<dbReference type="EMBL" id="JAWHTF010000003">
    <property type="protein sequence ID" value="MDU8886123.1"/>
    <property type="molecule type" value="Genomic_DNA"/>
</dbReference>
<dbReference type="Proteomes" id="UP001268651">
    <property type="component" value="Unassembled WGS sequence"/>
</dbReference>
<accession>A0ABU3U6T6</accession>
<dbReference type="RefSeq" id="WP_316662072.1">
    <property type="nucleotide sequence ID" value="NZ_JAWHTF010000003.1"/>
</dbReference>
<evidence type="ECO:0000313" key="1">
    <source>
        <dbReference type="EMBL" id="MDU8886123.1"/>
    </source>
</evidence>
<sequence>MKRLIFIPLFFLIITVSYGQSQSGFGLIGGLNYNGNGNYFQSIESSAQHPDKNAGFHLGVFGKLGNRVYFKPSLVFTSTKSGYEDGDFKMQKLDLPAVVGIKVIGPLSAFAGPSFQYILDSDFDGISINNIENDFSVGFNFGIGLNIKKIGIDLKYERGFSKNEATFIGNNLGENTVSRLDTRPEQLILSLSLLL</sequence>
<evidence type="ECO:0000313" key="2">
    <source>
        <dbReference type="Proteomes" id="UP001268651"/>
    </source>
</evidence>
<keyword evidence="2" id="KW-1185">Reference proteome</keyword>
<reference evidence="1 2" key="1">
    <citation type="submission" date="2023-10" db="EMBL/GenBank/DDBJ databases">
        <title>Marimonas sp. nov. isolated from tidal mud flat.</title>
        <authorList>
            <person name="Jaincy N.J."/>
            <person name="Srinivasan S."/>
            <person name="Lee S.-S."/>
        </authorList>
    </citation>
    <scope>NUCLEOTIDE SEQUENCE [LARGE SCALE GENOMIC DNA]</scope>
    <source>
        <strain evidence="1 2">MJ-SS3</strain>
    </source>
</reference>